<evidence type="ECO:0000313" key="3">
    <source>
        <dbReference type="Proteomes" id="UP000248918"/>
    </source>
</evidence>
<comment type="caution">
    <text evidence="2">The sequence shown here is derived from an EMBL/GenBank/DDBJ whole genome shotgun (WGS) entry which is preliminary data.</text>
</comment>
<name>A0A329CZ33_9BURK</name>
<dbReference type="EMBL" id="QLTK01000001">
    <property type="protein sequence ID" value="RAS39272.1"/>
    <property type="molecule type" value="Genomic_DNA"/>
</dbReference>
<feature type="compositionally biased region" description="Low complexity" evidence="1">
    <location>
        <begin position="167"/>
        <end position="176"/>
    </location>
</feature>
<feature type="region of interest" description="Disordered" evidence="1">
    <location>
        <begin position="65"/>
        <end position="87"/>
    </location>
</feature>
<dbReference type="Proteomes" id="UP000248918">
    <property type="component" value="Unassembled WGS sequence"/>
</dbReference>
<dbReference type="AlphaFoldDB" id="A0A329CZ33"/>
<proteinExistence type="predicted"/>
<feature type="region of interest" description="Disordered" evidence="1">
    <location>
        <begin position="1"/>
        <end position="29"/>
    </location>
</feature>
<feature type="region of interest" description="Disordered" evidence="1">
    <location>
        <begin position="167"/>
        <end position="192"/>
    </location>
</feature>
<organism evidence="2 3">
    <name type="scientific">Paraburkholderia bryophila</name>
    <dbReference type="NCBI Taxonomy" id="420952"/>
    <lineage>
        <taxon>Bacteria</taxon>
        <taxon>Pseudomonadati</taxon>
        <taxon>Pseudomonadota</taxon>
        <taxon>Betaproteobacteria</taxon>
        <taxon>Burkholderiales</taxon>
        <taxon>Burkholderiaceae</taxon>
        <taxon>Paraburkholderia</taxon>
    </lineage>
</organism>
<evidence type="ECO:0000313" key="2">
    <source>
        <dbReference type="EMBL" id="RAS39272.1"/>
    </source>
</evidence>
<evidence type="ECO:0000256" key="1">
    <source>
        <dbReference type="SAM" id="MobiDB-lite"/>
    </source>
</evidence>
<protein>
    <submittedName>
        <fullName evidence="2">Uncharacterized protein</fullName>
    </submittedName>
</protein>
<sequence>MNAYSGPMPKQCGAAKQETRRKKSEIAGDEAVDQVRNPYASLRWHYPDQVQRVFLTHAARTSNLRATQDPRVSSAHDTPAGRCLATHPEKSDTGYYRGCHREYHSRRPRPILLEISPTGMLRRMIRAAARPLHRVKSSAASGWNRIFSSFSTFSAPLGGMKRIFSPRLAPSSARPSGENTFRRPRANSASGG</sequence>
<reference evidence="2 3" key="1">
    <citation type="submission" date="2018-06" db="EMBL/GenBank/DDBJ databases">
        <title>Genomic Encyclopedia of Type Strains, Phase III (KMG-III): the genomes of soil and plant-associated and newly described type strains.</title>
        <authorList>
            <person name="Whitman W."/>
        </authorList>
    </citation>
    <scope>NUCLEOTIDE SEQUENCE [LARGE SCALE GENOMIC DNA]</scope>
    <source>
        <strain evidence="2 3">LMG 23644</strain>
    </source>
</reference>
<gene>
    <name evidence="2" type="ORF">BX591_101610</name>
</gene>
<accession>A0A329CZ33</accession>